<gene>
    <name evidence="2" type="ORF">EXM42_17660</name>
</gene>
<feature type="transmembrane region" description="Helical" evidence="1">
    <location>
        <begin position="7"/>
        <end position="27"/>
    </location>
</feature>
<dbReference type="GO" id="GO:0000976">
    <property type="term" value="F:transcription cis-regulatory region binding"/>
    <property type="evidence" value="ECO:0007669"/>
    <property type="project" value="TreeGrafter"/>
</dbReference>
<dbReference type="Pfam" id="PF22612">
    <property type="entry name" value="GH113"/>
    <property type="match status" value="1"/>
</dbReference>
<evidence type="ECO:0000313" key="2">
    <source>
        <dbReference type="EMBL" id="NFA62142.1"/>
    </source>
</evidence>
<name>A0A6M0T5V0_CLOBO</name>
<proteinExistence type="predicted"/>
<dbReference type="GO" id="GO:1900376">
    <property type="term" value="P:regulation of secondary metabolite biosynthetic process"/>
    <property type="evidence" value="ECO:0007669"/>
    <property type="project" value="TreeGrafter"/>
</dbReference>
<dbReference type="Proteomes" id="UP000473089">
    <property type="component" value="Unassembled WGS sequence"/>
</dbReference>
<dbReference type="Gene3D" id="3.20.20.80">
    <property type="entry name" value="Glycosidases"/>
    <property type="match status" value="1"/>
</dbReference>
<dbReference type="GO" id="GO:0045892">
    <property type="term" value="P:negative regulation of DNA-templated transcription"/>
    <property type="evidence" value="ECO:0007669"/>
    <property type="project" value="TreeGrafter"/>
</dbReference>
<reference evidence="2 3" key="1">
    <citation type="submission" date="2019-02" db="EMBL/GenBank/DDBJ databases">
        <title>Genome sequencing of Clostridium botulinum clinical isolates.</title>
        <authorList>
            <person name="Brunt J."/>
            <person name="Van Vliet A.H.M."/>
            <person name="Stringer S.C."/>
            <person name="Grant K.A."/>
            <person name="Carter A.C."/>
            <person name="Peck M.W."/>
        </authorList>
    </citation>
    <scope>NUCLEOTIDE SEQUENCE [LARGE SCALE GENOMIC DNA]</scope>
    <source>
        <strain evidence="2 3">R1125/03</strain>
    </source>
</reference>
<dbReference type="InterPro" id="IPR055151">
    <property type="entry name" value="GH113"/>
</dbReference>
<dbReference type="SUPFAM" id="SSF51445">
    <property type="entry name" value="(Trans)glycosidases"/>
    <property type="match status" value="1"/>
</dbReference>
<dbReference type="PANTHER" id="PTHR33202:SF2">
    <property type="entry name" value="FERRIC UPTAKE REGULATION PROTEIN"/>
    <property type="match status" value="1"/>
</dbReference>
<dbReference type="GO" id="GO:0008270">
    <property type="term" value="F:zinc ion binding"/>
    <property type="evidence" value="ECO:0007669"/>
    <property type="project" value="TreeGrafter"/>
</dbReference>
<dbReference type="EMBL" id="SGJP01000060">
    <property type="protein sequence ID" value="NFA62142.1"/>
    <property type="molecule type" value="Genomic_DNA"/>
</dbReference>
<keyword evidence="1" id="KW-0812">Transmembrane</keyword>
<protein>
    <submittedName>
        <fullName evidence="2">Hydrolase</fullName>
    </submittedName>
</protein>
<dbReference type="GO" id="GO:0016787">
    <property type="term" value="F:hydrolase activity"/>
    <property type="evidence" value="ECO:0007669"/>
    <property type="project" value="UniProtKB-KW"/>
</dbReference>
<accession>A0A6M0T5V0</accession>
<dbReference type="InterPro" id="IPR017853">
    <property type="entry name" value="GH"/>
</dbReference>
<dbReference type="GO" id="GO:0003700">
    <property type="term" value="F:DNA-binding transcription factor activity"/>
    <property type="evidence" value="ECO:0007669"/>
    <property type="project" value="InterPro"/>
</dbReference>
<comment type="caution">
    <text evidence="2">The sequence shown here is derived from an EMBL/GenBank/DDBJ whole genome shotgun (WGS) entry which is preliminary data.</text>
</comment>
<keyword evidence="1" id="KW-1133">Transmembrane helix</keyword>
<sequence>MKKKKFIIGIIIIFILIYILISNPIIYGEINKIKNKIYGKTLNNKFEVKIKSGNLSTDYDVDQVLKDINKFKLNTINVPVAINIKDLSSSDMSVDKESEKKAVELIKKLRWKKINIILEPYPWIDNGRLYETEWNPNDKKQFFGNWRNNVIKVLIDNIAVPYHVDALNVASNFVYIENEEDEWCSTIDFARKYYKGLITYRICWWYTAHWDVKTKEDYEKKLNNKLFSKIDFISVAAYFELIDKDTNRVEELTNAISHVPKYDRKQNIKEELYNFNKKWHKPIFFGELGFPRKNKAASEPWNPIPSNISNNEEQARCFEAYRRVFEKEPWFLGFSIFAIGENSADKNFYPSEETEKVIRNWYSNSQSK</sequence>
<dbReference type="GO" id="GO:0005829">
    <property type="term" value="C:cytosol"/>
    <property type="evidence" value="ECO:0007669"/>
    <property type="project" value="TreeGrafter"/>
</dbReference>
<dbReference type="InterPro" id="IPR002481">
    <property type="entry name" value="FUR"/>
</dbReference>
<keyword evidence="2" id="KW-0378">Hydrolase</keyword>
<dbReference type="CDD" id="cd19608">
    <property type="entry name" value="GH113_mannanase-like"/>
    <property type="match status" value="1"/>
</dbReference>
<organism evidence="2 3">
    <name type="scientific">Clostridium botulinum</name>
    <dbReference type="NCBI Taxonomy" id="1491"/>
    <lineage>
        <taxon>Bacteria</taxon>
        <taxon>Bacillati</taxon>
        <taxon>Bacillota</taxon>
        <taxon>Clostridia</taxon>
        <taxon>Eubacteriales</taxon>
        <taxon>Clostridiaceae</taxon>
        <taxon>Clostridium</taxon>
    </lineage>
</organism>
<evidence type="ECO:0000313" key="3">
    <source>
        <dbReference type="Proteomes" id="UP000473089"/>
    </source>
</evidence>
<dbReference type="PANTHER" id="PTHR33202">
    <property type="entry name" value="ZINC UPTAKE REGULATION PROTEIN"/>
    <property type="match status" value="1"/>
</dbReference>
<dbReference type="AlphaFoldDB" id="A0A6M0T5V0"/>
<evidence type="ECO:0000256" key="1">
    <source>
        <dbReference type="SAM" id="Phobius"/>
    </source>
</evidence>
<keyword evidence="1" id="KW-0472">Membrane</keyword>